<dbReference type="GO" id="GO:0016020">
    <property type="term" value="C:membrane"/>
    <property type="evidence" value="ECO:0007669"/>
    <property type="project" value="TreeGrafter"/>
</dbReference>
<keyword evidence="3" id="KW-1185">Reference proteome</keyword>
<dbReference type="PANTHER" id="PTHR43798:SF33">
    <property type="entry name" value="HYDROLASE, PUTATIVE (AFU_ORTHOLOGUE AFUA_2G14860)-RELATED"/>
    <property type="match status" value="1"/>
</dbReference>
<evidence type="ECO:0000313" key="3">
    <source>
        <dbReference type="Proteomes" id="UP000295357"/>
    </source>
</evidence>
<reference evidence="2 3" key="1">
    <citation type="submission" date="2019-03" db="EMBL/GenBank/DDBJ databases">
        <title>Genomic Encyclopedia of Type Strains, Phase IV (KMG-IV): sequencing the most valuable type-strain genomes for metagenomic binning, comparative biology and taxonomic classification.</title>
        <authorList>
            <person name="Goeker M."/>
        </authorList>
    </citation>
    <scope>NUCLEOTIDE SEQUENCE [LARGE SCALE GENOMIC DNA]</scope>
    <source>
        <strain evidence="2 3">DSM 25082</strain>
    </source>
</reference>
<dbReference type="Proteomes" id="UP000295357">
    <property type="component" value="Unassembled WGS sequence"/>
</dbReference>
<dbReference type="InterPro" id="IPR050266">
    <property type="entry name" value="AB_hydrolase_sf"/>
</dbReference>
<dbReference type="AlphaFoldDB" id="A0A4R6NCZ0"/>
<dbReference type="SUPFAM" id="SSF53474">
    <property type="entry name" value="alpha/beta-Hydrolases"/>
    <property type="match status" value="1"/>
</dbReference>
<dbReference type="GO" id="GO:0046464">
    <property type="term" value="P:acylglycerol catabolic process"/>
    <property type="evidence" value="ECO:0007669"/>
    <property type="project" value="TreeGrafter"/>
</dbReference>
<accession>A0A4R6NCZ0</accession>
<evidence type="ECO:0000259" key="1">
    <source>
        <dbReference type="Pfam" id="PF00561"/>
    </source>
</evidence>
<proteinExistence type="predicted"/>
<dbReference type="EMBL" id="SNXE01000001">
    <property type="protein sequence ID" value="TDP12875.1"/>
    <property type="molecule type" value="Genomic_DNA"/>
</dbReference>
<feature type="domain" description="AB hydrolase-1" evidence="1">
    <location>
        <begin position="40"/>
        <end position="274"/>
    </location>
</feature>
<dbReference type="GO" id="GO:0047372">
    <property type="term" value="F:monoacylglycerol lipase activity"/>
    <property type="evidence" value="ECO:0007669"/>
    <property type="project" value="TreeGrafter"/>
</dbReference>
<organism evidence="2 3">
    <name type="scientific">Roseateles asaccharophilus</name>
    <dbReference type="NCBI Taxonomy" id="582607"/>
    <lineage>
        <taxon>Bacteria</taxon>
        <taxon>Pseudomonadati</taxon>
        <taxon>Pseudomonadota</taxon>
        <taxon>Betaproteobacteria</taxon>
        <taxon>Burkholderiales</taxon>
        <taxon>Sphaerotilaceae</taxon>
        <taxon>Roseateles</taxon>
    </lineage>
</organism>
<name>A0A4R6NCZ0_9BURK</name>
<dbReference type="InterPro" id="IPR000073">
    <property type="entry name" value="AB_hydrolase_1"/>
</dbReference>
<dbReference type="InterPro" id="IPR029058">
    <property type="entry name" value="AB_hydrolase_fold"/>
</dbReference>
<evidence type="ECO:0000313" key="2">
    <source>
        <dbReference type="EMBL" id="TDP12875.1"/>
    </source>
</evidence>
<keyword evidence="2" id="KW-0378">Hydrolase</keyword>
<gene>
    <name evidence="2" type="ORF">DFR39_101349</name>
</gene>
<dbReference type="PRINTS" id="PR00111">
    <property type="entry name" value="ABHYDROLASE"/>
</dbReference>
<dbReference type="PANTHER" id="PTHR43798">
    <property type="entry name" value="MONOACYLGLYCEROL LIPASE"/>
    <property type="match status" value="1"/>
</dbReference>
<dbReference type="Gene3D" id="3.40.50.1820">
    <property type="entry name" value="alpha/beta hydrolase"/>
    <property type="match status" value="1"/>
</dbReference>
<protein>
    <submittedName>
        <fullName evidence="2">Alpha-beta hydrolase superfamily lysophospholipase</fullName>
    </submittedName>
</protein>
<sequence length="285" mass="31187">MTERAGASSLNELRLRAGGRYLPLRAGLTHIVDEGGEDQPTVLLLHGATVPNWEFDRLVPHLRAAGLRIVRFDFLGHGLSDRPAVAYDFGLFLDQALEVLDGLRVSRPLTLLGHSFGAAIAAALAHQRPASVGRLVLVAPLLDFMASSLWPRAFGLLGLGRPLMRWIGLPTLERRRERRYAAIGAHDLTPRFIAEARAPGYAEALASMFARRTLGNQGAHYRRLQPLGLETLVIAGAADRVVPLHDVTRVRALLPRHRYLEIAGAEHNLLLTHPEPVARALTTGV</sequence>
<dbReference type="OrthoDB" id="3663240at2"/>
<comment type="caution">
    <text evidence="2">The sequence shown here is derived from an EMBL/GenBank/DDBJ whole genome shotgun (WGS) entry which is preliminary data.</text>
</comment>
<dbReference type="RefSeq" id="WP_133601809.1">
    <property type="nucleotide sequence ID" value="NZ_JAUFPJ010000015.1"/>
</dbReference>
<dbReference type="Pfam" id="PF00561">
    <property type="entry name" value="Abhydrolase_1"/>
    <property type="match status" value="1"/>
</dbReference>